<evidence type="ECO:0000313" key="2">
    <source>
        <dbReference type="Proteomes" id="UP000244336"/>
    </source>
</evidence>
<proteinExistence type="predicted"/>
<dbReference type="EMBL" id="CM009755">
    <property type="protein sequence ID" value="PUZ46339.1"/>
    <property type="molecule type" value="Genomic_DNA"/>
</dbReference>
<keyword evidence="2" id="KW-1185">Reference proteome</keyword>
<dbReference type="OrthoDB" id="10550971at2759"/>
<dbReference type="Gramene" id="PUZ46339">
    <property type="protein sequence ID" value="PUZ46339"/>
    <property type="gene ID" value="GQ55_7G063900"/>
</dbReference>
<dbReference type="AlphaFoldDB" id="A0A2T7CSN0"/>
<accession>A0A2T7CSN0</accession>
<gene>
    <name evidence="1" type="ORF">GQ55_7G063900</name>
</gene>
<reference evidence="1 2" key="1">
    <citation type="submission" date="2018-04" db="EMBL/GenBank/DDBJ databases">
        <title>WGS assembly of Panicum hallii var. hallii HAL2.</title>
        <authorList>
            <person name="Lovell J."/>
            <person name="Jenkins J."/>
            <person name="Lowry D."/>
            <person name="Mamidi S."/>
            <person name="Sreedasyam A."/>
            <person name="Weng X."/>
            <person name="Barry K."/>
            <person name="Bonette J."/>
            <person name="Campitelli B."/>
            <person name="Daum C."/>
            <person name="Gordon S."/>
            <person name="Gould B."/>
            <person name="Lipzen A."/>
            <person name="MacQueen A."/>
            <person name="Palacio-Mejia J."/>
            <person name="Plott C."/>
            <person name="Shakirov E."/>
            <person name="Shu S."/>
            <person name="Yoshinaga Y."/>
            <person name="Zane M."/>
            <person name="Rokhsar D."/>
            <person name="Grimwood J."/>
            <person name="Schmutz J."/>
            <person name="Juenger T."/>
        </authorList>
    </citation>
    <scope>NUCLEOTIDE SEQUENCE [LARGE SCALE GENOMIC DNA]</scope>
    <source>
        <strain evidence="2">cv. HAL2</strain>
    </source>
</reference>
<organism evidence="1 2">
    <name type="scientific">Panicum hallii var. hallii</name>
    <dbReference type="NCBI Taxonomy" id="1504633"/>
    <lineage>
        <taxon>Eukaryota</taxon>
        <taxon>Viridiplantae</taxon>
        <taxon>Streptophyta</taxon>
        <taxon>Embryophyta</taxon>
        <taxon>Tracheophyta</taxon>
        <taxon>Spermatophyta</taxon>
        <taxon>Magnoliopsida</taxon>
        <taxon>Liliopsida</taxon>
        <taxon>Poales</taxon>
        <taxon>Poaceae</taxon>
        <taxon>PACMAD clade</taxon>
        <taxon>Panicoideae</taxon>
        <taxon>Panicodae</taxon>
        <taxon>Paniceae</taxon>
        <taxon>Panicinae</taxon>
        <taxon>Panicum</taxon>
        <taxon>Panicum sect. Panicum</taxon>
    </lineage>
</organism>
<name>A0A2T7CSN0_9POAL</name>
<sequence length="58" mass="6786">MVGNNSIHGKNKRKVHFRVGKMDKHIIQGDEVVSDDDSYDASYDDNLVRHYYIPHQLE</sequence>
<dbReference type="Proteomes" id="UP000244336">
    <property type="component" value="Chromosome 7"/>
</dbReference>
<evidence type="ECO:0000313" key="1">
    <source>
        <dbReference type="EMBL" id="PUZ46339.1"/>
    </source>
</evidence>
<protein>
    <submittedName>
        <fullName evidence="1">Uncharacterized protein</fullName>
    </submittedName>
</protein>